<dbReference type="InterPro" id="IPR000689">
    <property type="entry name" value="UbQ_mOase_COQ6"/>
</dbReference>
<evidence type="ECO:0000256" key="6">
    <source>
        <dbReference type="ARBA" id="ARBA00022827"/>
    </source>
</evidence>
<proteinExistence type="inferred from homology"/>
<name>M9Z546_9AGAR</name>
<evidence type="ECO:0000259" key="12">
    <source>
        <dbReference type="Pfam" id="PF01494"/>
    </source>
</evidence>
<dbReference type="GO" id="GO:0120538">
    <property type="term" value="F:2-methoxy-6-polyprenolphenol 4-hydroxylase activity"/>
    <property type="evidence" value="ECO:0007669"/>
    <property type="project" value="UniProtKB-EC"/>
</dbReference>
<dbReference type="EC" id="1.14.15.46" evidence="11"/>
<reference evidence="13" key="1">
    <citation type="journal article" date="2013" name="Microbiol. Res.">
        <title>Genes encoding FAD-binding proteins in Volvariella volvacea exhibit differential expression in homokaryons and heterokaryons.</title>
        <authorList>
            <person name="Meng L."/>
            <person name="Yan J."/>
            <person name="Xie B."/>
            <person name="Li Y."/>
            <person name="Chen B."/>
            <person name="Liu S."/>
            <person name="Li D."/>
            <person name="Yang Z."/>
            <person name="Zeng X."/>
            <person name="Deng Y."/>
            <person name="Jiang Y."/>
        </authorList>
    </citation>
    <scope>NUCLEOTIDE SEQUENCE</scope>
    <source>
        <strain evidence="13">PYd21</strain>
    </source>
</reference>
<dbReference type="NCBIfam" id="TIGR01988">
    <property type="entry name" value="Ubi-OHases"/>
    <property type="match status" value="1"/>
</dbReference>
<keyword evidence="10 11" id="KW-0472">Membrane</keyword>
<keyword evidence="4 11" id="KW-0831">Ubiquinone biosynthesis</keyword>
<evidence type="ECO:0000256" key="8">
    <source>
        <dbReference type="ARBA" id="ARBA00023033"/>
    </source>
</evidence>
<dbReference type="InterPro" id="IPR010971">
    <property type="entry name" value="UbiH/COQ6"/>
</dbReference>
<keyword evidence="3 11" id="KW-0285">Flavoprotein</keyword>
<dbReference type="GO" id="GO:0031314">
    <property type="term" value="C:extrinsic component of mitochondrial inner membrane"/>
    <property type="evidence" value="ECO:0007669"/>
    <property type="project" value="UniProtKB-UniRule"/>
</dbReference>
<keyword evidence="7 11" id="KW-0560">Oxidoreductase</keyword>
<comment type="catalytic activity">
    <reaction evidence="11">
        <text>a 2-methoxy-6-(all-trans-polyprenyl)phenol + 2 reduced [2Fe-2S]-[ferredoxin] + O2 + 2 H(+) = a 2-methoxy-6-(all-trans-polyprenyl)benzene-1,4-diol + 2 oxidized [2Fe-2S]-[ferredoxin] + H2O</text>
        <dbReference type="Rhea" id="RHEA:81183"/>
        <dbReference type="Rhea" id="RHEA-COMP:9551"/>
        <dbReference type="Rhea" id="RHEA-COMP:10000"/>
        <dbReference type="Rhea" id="RHEA-COMP:10001"/>
        <dbReference type="Rhea" id="RHEA-COMP:10858"/>
        <dbReference type="ChEBI" id="CHEBI:15377"/>
        <dbReference type="ChEBI" id="CHEBI:15378"/>
        <dbReference type="ChEBI" id="CHEBI:15379"/>
        <dbReference type="ChEBI" id="CHEBI:33737"/>
        <dbReference type="ChEBI" id="CHEBI:33738"/>
        <dbReference type="ChEBI" id="CHEBI:62731"/>
        <dbReference type="ChEBI" id="CHEBI:84166"/>
        <dbReference type="EC" id="1.14.15.46"/>
    </reaction>
</comment>
<comment type="function">
    <text evidence="11">FAD-dependent monooxygenase required for two non-consecutive steps during ubiquinone biosynthesis. Required for the C5-ring hydroxylation during ubiquinone biosynthesis by catalyzing the hydroxylation of 4-hydroxy-3-(all-trans-polyprenyl)benzoic acid to 3,4-dihydroxy-5-(all-trans-polyprenyl)benzoic acid. Also acts downstream of coq4, for the C1-hydroxylation during ubiquinone biosynthesis by catalyzing the hydroxylation of 2-methoxy-6-(all-trans-polyprenyl)phenol to 2-methoxy-6-(all-trans-polyprenyl)benzene-1,4-diol. The electrons required for the hydroxylation reaction are funneled indirectly to coq6 from NADPH via a ferredoxin/ferredoxin reductase system.</text>
</comment>
<accession>M9Z546</accession>
<dbReference type="GO" id="GO:0071949">
    <property type="term" value="F:FAD binding"/>
    <property type="evidence" value="ECO:0007669"/>
    <property type="project" value="InterPro"/>
</dbReference>
<comment type="pathway">
    <text evidence="11">Cofactor biosynthesis; ubiquinone biosynthesis.</text>
</comment>
<dbReference type="InterPro" id="IPR002938">
    <property type="entry name" value="FAD-bd"/>
</dbReference>
<dbReference type="GO" id="GO:0106364">
    <property type="term" value="F:4-hydroxy-3-all-trans-polyprenylbenzoate oxygenase activity"/>
    <property type="evidence" value="ECO:0007669"/>
    <property type="project" value="UniProtKB-EC"/>
</dbReference>
<comment type="cofactor">
    <cofactor evidence="1 11">
        <name>FAD</name>
        <dbReference type="ChEBI" id="CHEBI:57692"/>
    </cofactor>
</comment>
<keyword evidence="6 11" id="KW-0274">FAD</keyword>
<dbReference type="Gene3D" id="3.50.50.60">
    <property type="entry name" value="FAD/NAD(P)-binding domain"/>
    <property type="match status" value="2"/>
</dbReference>
<dbReference type="FunFam" id="3.50.50.60:FF:000021">
    <property type="entry name" value="Ubiquinone biosynthesis monooxygenase COQ6"/>
    <property type="match status" value="1"/>
</dbReference>
<evidence type="ECO:0000256" key="5">
    <source>
        <dbReference type="ARBA" id="ARBA00022792"/>
    </source>
</evidence>
<feature type="domain" description="FAD-binding" evidence="12">
    <location>
        <begin position="425"/>
        <end position="483"/>
    </location>
</feature>
<keyword evidence="8 11" id="KW-0503">Monooxygenase</keyword>
<keyword evidence="9 11" id="KW-0496">Mitochondrion</keyword>
<comment type="similarity">
    <text evidence="2 11">Belongs to the UbiH/COQ6 family.</text>
</comment>
<gene>
    <name evidence="11" type="primary">COQ6</name>
    <name evidence="13" type="ORF">GME254_g</name>
</gene>
<evidence type="ECO:0000256" key="2">
    <source>
        <dbReference type="ARBA" id="ARBA00005349"/>
    </source>
</evidence>
<dbReference type="InterPro" id="IPR018168">
    <property type="entry name" value="Ubi_Hdrlase_CS"/>
</dbReference>
<dbReference type="InterPro" id="IPR051205">
    <property type="entry name" value="UbiH/COQ6_monooxygenase"/>
</dbReference>
<evidence type="ECO:0000256" key="3">
    <source>
        <dbReference type="ARBA" id="ARBA00022630"/>
    </source>
</evidence>
<evidence type="ECO:0000256" key="4">
    <source>
        <dbReference type="ARBA" id="ARBA00022688"/>
    </source>
</evidence>
<comment type="subunit">
    <text evidence="11">Component of a multi-subunit COQ enzyme complex, composed of at least COQ3, COQ4, COQ5, COQ6, COQ7 and COQ9.</text>
</comment>
<dbReference type="GO" id="GO:0016712">
    <property type="term" value="F:oxidoreductase activity, acting on paired donors, with incorporation or reduction of molecular oxygen, reduced flavin or flavoprotein as one donor, and incorporation of one atom of oxygen"/>
    <property type="evidence" value="ECO:0007669"/>
    <property type="project" value="UniProtKB-UniRule"/>
</dbReference>
<dbReference type="SUPFAM" id="SSF51905">
    <property type="entry name" value="FAD/NAD(P)-binding domain"/>
    <property type="match status" value="1"/>
</dbReference>
<dbReference type="PRINTS" id="PR00420">
    <property type="entry name" value="RNGMNOXGNASE"/>
</dbReference>
<dbReference type="Pfam" id="PF05834">
    <property type="entry name" value="Lycopene_cycl"/>
    <property type="match status" value="1"/>
</dbReference>
<feature type="domain" description="FAD-binding" evidence="12">
    <location>
        <begin position="168"/>
        <end position="290"/>
    </location>
</feature>
<dbReference type="EC" id="1.14.15.45" evidence="11"/>
<sequence>MLRASSSSRTCRALIPRHYARQLTARTRRSVSTVPSDTAHEDCDVVIVGGGPAGLALASALGSSQIVKDNLKVVLVEGGDLSKIKNWSPSSYSNRVSSLTSASQAFLQGRSLSVYIGAWDHVELARTAPVEEMQIWDGITDARITFSAGELNLPNPQLGMARLTENLNLQRGLLRHIEGLSNIELVDKTRVQCIERDEDRGNWPLVFLDNQRVLRPRLLIGADGFNSPVRSYARIPSFGWSYDTQAIVATLVHPPRGAFEPPNTVAYQRFLPTGPIAFLPLSPTVSSLVWSTRPALASAVLASEPGVLASMINAAFRLPDISLRYLHNRILDAHAKGTPITPSEIHEEILWREQSHAIDTHSAYASAARLTATEGGELSLTTQSGIPPTDSECLPPLVTSIQPGTMASFPLRYNHTESYIGEGHGARTVLVGDAAHTIHPLAGQGLNLGLADVECLARTIETAVSQGSDIGSYTALLPYSSERYFKNHTMMSAIDKLHKIYTTTAEPIVWARSVGVEVLNELDTIKAAVMLSAGAQPSTGQQQSSRPDAGLWQLAAKGVEGAVALNQAVGIAKQGIMGLVGVGLESLLKNINAQSGAGRNGNGGQ</sequence>
<evidence type="ECO:0000256" key="7">
    <source>
        <dbReference type="ARBA" id="ARBA00023002"/>
    </source>
</evidence>
<dbReference type="PANTHER" id="PTHR43876:SF7">
    <property type="entry name" value="UBIQUINONE BIOSYNTHESIS MONOOXYGENASE COQ6, MITOCHONDRIAL"/>
    <property type="match status" value="1"/>
</dbReference>
<dbReference type="InterPro" id="IPR036188">
    <property type="entry name" value="FAD/NAD-bd_sf"/>
</dbReference>
<comment type="catalytic activity">
    <reaction evidence="11">
        <text>a 4-hydroxy-3-(all-trans-polyprenyl)benzoate + 2 reduced [2Fe-2S]-[ferredoxin] + O2 + 2 H(+) = a 3,4-dihydroxy-5-(all-trans-polyprenyl)benzoate + 2 oxidized [2Fe-2S]-[ferredoxin] + H2O</text>
        <dbReference type="Rhea" id="RHEA:81195"/>
        <dbReference type="Rhea" id="RHEA-COMP:9514"/>
        <dbReference type="Rhea" id="RHEA-COMP:10000"/>
        <dbReference type="Rhea" id="RHEA-COMP:10001"/>
        <dbReference type="Rhea" id="RHEA-COMP:10930"/>
        <dbReference type="ChEBI" id="CHEBI:15377"/>
        <dbReference type="ChEBI" id="CHEBI:15378"/>
        <dbReference type="ChEBI" id="CHEBI:15379"/>
        <dbReference type="ChEBI" id="CHEBI:33737"/>
        <dbReference type="ChEBI" id="CHEBI:33738"/>
        <dbReference type="ChEBI" id="CHEBI:64694"/>
        <dbReference type="ChEBI" id="CHEBI:78396"/>
        <dbReference type="EC" id="1.14.15.45"/>
    </reaction>
</comment>
<evidence type="ECO:0000256" key="10">
    <source>
        <dbReference type="ARBA" id="ARBA00023136"/>
    </source>
</evidence>
<evidence type="ECO:0000313" key="13">
    <source>
        <dbReference type="EMBL" id="AGK29873.1"/>
    </source>
</evidence>
<protein>
    <recommendedName>
        <fullName evidence="11">Ubiquinone biosynthesis monooxygenase COQ6, mitochondrial</fullName>
        <ecNumber evidence="11">1.14.15.45</ecNumber>
    </recommendedName>
    <alternativeName>
        <fullName evidence="11">2-methoxy-6-polyprenolphenol 4-hydroxylase</fullName>
        <ecNumber evidence="11">1.14.15.46</ecNumber>
    </alternativeName>
</protein>
<evidence type="ECO:0000256" key="1">
    <source>
        <dbReference type="ARBA" id="ARBA00001974"/>
    </source>
</evidence>
<dbReference type="UniPathway" id="UPA00232"/>
<evidence type="ECO:0000256" key="11">
    <source>
        <dbReference type="HAMAP-Rule" id="MF_03193"/>
    </source>
</evidence>
<comment type="subcellular location">
    <subcellularLocation>
        <location evidence="11">Mitochondrion inner membrane</location>
        <topology evidence="11">Peripheral membrane protein</topology>
        <orientation evidence="11">Matrix side</orientation>
    </subcellularLocation>
</comment>
<organism evidence="13">
    <name type="scientific">Volvariella volvacea</name>
    <dbReference type="NCBI Taxonomy" id="36659"/>
    <lineage>
        <taxon>Eukaryota</taxon>
        <taxon>Fungi</taxon>
        <taxon>Dikarya</taxon>
        <taxon>Basidiomycota</taxon>
        <taxon>Agaricomycotina</taxon>
        <taxon>Agaricomycetes</taxon>
        <taxon>Agaricomycetidae</taxon>
        <taxon>Agaricales</taxon>
        <taxon>Pluteineae</taxon>
        <taxon>Pluteaceae</taxon>
        <taxon>Volvariella</taxon>
    </lineage>
</organism>
<dbReference type="PROSITE" id="PS01304">
    <property type="entry name" value="UBIH"/>
    <property type="match status" value="1"/>
</dbReference>
<keyword evidence="5 11" id="KW-0999">Mitochondrion inner membrane</keyword>
<evidence type="ECO:0000256" key="9">
    <source>
        <dbReference type="ARBA" id="ARBA00023128"/>
    </source>
</evidence>
<dbReference type="PANTHER" id="PTHR43876">
    <property type="entry name" value="UBIQUINONE BIOSYNTHESIS MONOOXYGENASE COQ6, MITOCHONDRIAL"/>
    <property type="match status" value="1"/>
</dbReference>
<dbReference type="EMBL" id="KC520516">
    <property type="protein sequence ID" value="AGK29873.1"/>
    <property type="molecule type" value="Genomic_DNA"/>
</dbReference>
<dbReference type="HAMAP" id="MF_03193">
    <property type="entry name" value="COQ6_monooxygenase"/>
    <property type="match status" value="1"/>
</dbReference>
<dbReference type="Pfam" id="PF01494">
    <property type="entry name" value="FAD_binding_3"/>
    <property type="match status" value="2"/>
</dbReference>
<dbReference type="AlphaFoldDB" id="M9Z546"/>